<dbReference type="InterPro" id="IPR051531">
    <property type="entry name" value="N-acetyltransferase"/>
</dbReference>
<dbReference type="Pfam" id="PF13302">
    <property type="entry name" value="Acetyltransf_3"/>
    <property type="match status" value="1"/>
</dbReference>
<dbReference type="SUPFAM" id="SSF55781">
    <property type="entry name" value="GAF domain-like"/>
    <property type="match status" value="1"/>
</dbReference>
<dbReference type="InterPro" id="IPR000182">
    <property type="entry name" value="GNAT_dom"/>
</dbReference>
<evidence type="ECO:0000313" key="2">
    <source>
        <dbReference type="Proteomes" id="UP000235584"/>
    </source>
</evidence>
<dbReference type="Gene3D" id="3.40.630.30">
    <property type="match status" value="1"/>
</dbReference>
<dbReference type="InterPro" id="IPR003018">
    <property type="entry name" value="GAF"/>
</dbReference>
<evidence type="ECO:0000313" key="1">
    <source>
        <dbReference type="EMBL" id="AUN99276.1"/>
    </source>
</evidence>
<dbReference type="AlphaFoldDB" id="A0A2K9NUR8"/>
<dbReference type="PANTHER" id="PTHR43792">
    <property type="entry name" value="GNAT FAMILY, PUTATIVE (AFU_ORTHOLOGUE AFUA_3G00765)-RELATED-RELATED"/>
    <property type="match status" value="1"/>
</dbReference>
<dbReference type="GO" id="GO:0008999">
    <property type="term" value="F:protein-N-terminal-alanine acetyltransferase activity"/>
    <property type="evidence" value="ECO:0007669"/>
    <property type="project" value="TreeGrafter"/>
</dbReference>
<reference evidence="1 2" key="1">
    <citation type="submission" date="2018-01" db="EMBL/GenBank/DDBJ databases">
        <title>Complete genome sequence of Bacteriovorax stolpii DSM12778.</title>
        <authorList>
            <person name="Tang B."/>
            <person name="Chang J."/>
        </authorList>
    </citation>
    <scope>NUCLEOTIDE SEQUENCE [LARGE SCALE GENOMIC DNA]</scope>
    <source>
        <strain evidence="1 2">DSM 12778</strain>
    </source>
</reference>
<dbReference type="Proteomes" id="UP000235584">
    <property type="component" value="Chromosome"/>
</dbReference>
<gene>
    <name evidence="1" type="ORF">C0V70_14415</name>
</gene>
<dbReference type="GO" id="GO:0005737">
    <property type="term" value="C:cytoplasm"/>
    <property type="evidence" value="ECO:0007669"/>
    <property type="project" value="TreeGrafter"/>
</dbReference>
<sequence>MDIYFAKVLAWLETLKSKQPAVCDWIGIYYKESYLHKLNSTDLVLGPFIGEHTDHVRIPIDRGFCGMALREERTVNVADVTKDSTHIACSLKTRSELVVPIADKAGHFVAELDIDCNRLAAFTPELETFFKEAVKSFPLLEEFAPFPVESFETERLILRKVKQTDLNDIFEYCQNPNVARYVTWEPHQTIADTQKFIDYAQSSYAKGAPEPMVLVLKDDPKGKVIGSVGLIPASPKNRIFELAYALSEEHWGKGLVAEGSKAIINYAFNHFAIERLQCRCDVLNPQSSRVMEKLGMHYEGTLKASMYLKGKPRDMHMYSLVRSDFRPYAL</sequence>
<dbReference type="KEGG" id="bsto:C0V70_14415"/>
<proteinExistence type="predicted"/>
<organism evidence="1 2">
    <name type="scientific">Bacteriovorax stolpii</name>
    <name type="common">Bdellovibrio stolpii</name>
    <dbReference type="NCBI Taxonomy" id="960"/>
    <lineage>
        <taxon>Bacteria</taxon>
        <taxon>Pseudomonadati</taxon>
        <taxon>Bdellovibrionota</taxon>
        <taxon>Bacteriovoracia</taxon>
        <taxon>Bacteriovoracales</taxon>
        <taxon>Bacteriovoracaceae</taxon>
        <taxon>Bacteriovorax</taxon>
    </lineage>
</organism>
<dbReference type="PROSITE" id="PS51186">
    <property type="entry name" value="GNAT"/>
    <property type="match status" value="1"/>
</dbReference>
<keyword evidence="2" id="KW-1185">Reference proteome</keyword>
<dbReference type="PANTHER" id="PTHR43792:SF9">
    <property type="entry name" value="RIBOSOMAL-PROTEIN-ALANINE ACETYLTRANSFERASE"/>
    <property type="match status" value="1"/>
</dbReference>
<dbReference type="RefSeq" id="WP_102244567.1">
    <property type="nucleotide sequence ID" value="NZ_CP025704.1"/>
</dbReference>
<name>A0A2K9NUR8_BACTC</name>
<dbReference type="Pfam" id="PF01590">
    <property type="entry name" value="GAF"/>
    <property type="match status" value="1"/>
</dbReference>
<dbReference type="InterPro" id="IPR016181">
    <property type="entry name" value="Acyl_CoA_acyltransferase"/>
</dbReference>
<dbReference type="EMBL" id="CP025704">
    <property type="protein sequence ID" value="AUN99276.1"/>
    <property type="molecule type" value="Genomic_DNA"/>
</dbReference>
<accession>A0A2K9NUR8</accession>
<dbReference type="InterPro" id="IPR029016">
    <property type="entry name" value="GAF-like_dom_sf"/>
</dbReference>
<dbReference type="SUPFAM" id="SSF55729">
    <property type="entry name" value="Acyl-CoA N-acyltransferases (Nat)"/>
    <property type="match status" value="1"/>
</dbReference>
<dbReference type="Gene3D" id="3.30.450.40">
    <property type="match status" value="1"/>
</dbReference>
<protein>
    <submittedName>
        <fullName evidence="1">Uncharacterized protein</fullName>
    </submittedName>
</protein>